<dbReference type="AlphaFoldDB" id="A0A511H5U5"/>
<evidence type="ECO:0000313" key="6">
    <source>
        <dbReference type="Proteomes" id="UP000321224"/>
    </source>
</evidence>
<feature type="region of interest" description="Disordered" evidence="2">
    <location>
        <begin position="406"/>
        <end position="535"/>
    </location>
</feature>
<dbReference type="EMBL" id="FNAJ01000007">
    <property type="protein sequence ID" value="SDE45501.1"/>
    <property type="molecule type" value="Genomic_DNA"/>
</dbReference>
<feature type="compositionally biased region" description="Gly residues" evidence="2">
    <location>
        <begin position="419"/>
        <end position="435"/>
    </location>
</feature>
<dbReference type="Proteomes" id="UP000198717">
    <property type="component" value="Unassembled WGS sequence"/>
</dbReference>
<reference evidence="4 5" key="1">
    <citation type="submission" date="2016-10" db="EMBL/GenBank/DDBJ databases">
        <authorList>
            <person name="Varghese N."/>
            <person name="Submissions S."/>
        </authorList>
    </citation>
    <scope>NUCLEOTIDE SEQUENCE [LARGE SCALE GENOMIC DNA]</scope>
    <source>
        <strain evidence="4 5">DSM 2260</strain>
    </source>
</reference>
<keyword evidence="5" id="KW-1185">Reference proteome</keyword>
<protein>
    <submittedName>
        <fullName evidence="4">Tetratricopeptide (TPR) repeat</fullName>
    </submittedName>
</protein>
<keyword evidence="1" id="KW-0802">TPR repeat</keyword>
<evidence type="ECO:0000256" key="1">
    <source>
        <dbReference type="PROSITE-ProRule" id="PRU00339"/>
    </source>
</evidence>
<gene>
    <name evidence="3" type="ORF">MVI01_06760</name>
    <name evidence="4" type="ORF">SAMN04488504_10773</name>
</gene>
<proteinExistence type="predicted"/>
<organism evidence="3 6">
    <name type="scientific">Myxococcus virescens</name>
    <dbReference type="NCBI Taxonomy" id="83456"/>
    <lineage>
        <taxon>Bacteria</taxon>
        <taxon>Pseudomonadati</taxon>
        <taxon>Myxococcota</taxon>
        <taxon>Myxococcia</taxon>
        <taxon>Myxococcales</taxon>
        <taxon>Cystobacterineae</taxon>
        <taxon>Myxococcaceae</taxon>
        <taxon>Myxococcus</taxon>
    </lineage>
</organism>
<name>A0A511H5U5_9BACT</name>
<dbReference type="Pfam" id="PF13181">
    <property type="entry name" value="TPR_8"/>
    <property type="match status" value="1"/>
</dbReference>
<dbReference type="Pfam" id="PF13432">
    <property type="entry name" value="TPR_16"/>
    <property type="match status" value="1"/>
</dbReference>
<feature type="compositionally biased region" description="Low complexity" evidence="2">
    <location>
        <begin position="43"/>
        <end position="59"/>
    </location>
</feature>
<evidence type="ECO:0000313" key="4">
    <source>
        <dbReference type="EMBL" id="SDE45501.1"/>
    </source>
</evidence>
<dbReference type="PROSITE" id="PS50005">
    <property type="entry name" value="TPR"/>
    <property type="match status" value="4"/>
</dbReference>
<dbReference type="Proteomes" id="UP000321224">
    <property type="component" value="Unassembled WGS sequence"/>
</dbReference>
<dbReference type="InterPro" id="IPR011990">
    <property type="entry name" value="TPR-like_helical_dom_sf"/>
</dbReference>
<comment type="caution">
    <text evidence="3">The sequence shown here is derived from an EMBL/GenBank/DDBJ whole genome shotgun (WGS) entry which is preliminary data.</text>
</comment>
<dbReference type="Gene3D" id="1.25.40.10">
    <property type="entry name" value="Tetratricopeptide repeat domain"/>
    <property type="match status" value="2"/>
</dbReference>
<dbReference type="RefSeq" id="WP_244171907.1">
    <property type="nucleotide sequence ID" value="NZ_BJVY01000002.1"/>
</dbReference>
<dbReference type="SMART" id="SM00028">
    <property type="entry name" value="TPR"/>
    <property type="match status" value="6"/>
</dbReference>
<evidence type="ECO:0000313" key="5">
    <source>
        <dbReference type="Proteomes" id="UP000198717"/>
    </source>
</evidence>
<feature type="compositionally biased region" description="Low complexity" evidence="2">
    <location>
        <begin position="514"/>
        <end position="528"/>
    </location>
</feature>
<feature type="compositionally biased region" description="Low complexity" evidence="2">
    <location>
        <begin position="436"/>
        <end position="457"/>
    </location>
</feature>
<evidence type="ECO:0000256" key="2">
    <source>
        <dbReference type="SAM" id="MobiDB-lite"/>
    </source>
</evidence>
<feature type="repeat" description="TPR" evidence="1">
    <location>
        <begin position="280"/>
        <end position="313"/>
    </location>
</feature>
<feature type="repeat" description="TPR" evidence="1">
    <location>
        <begin position="108"/>
        <end position="141"/>
    </location>
</feature>
<sequence>MKPFRIDSFQVGAGKTQMTWFRSLLVGSLALTAACASGPQKKQTAAPEVTPPAAQQPAPEQKPVPPPAQKSGSAQSAFAAALQSYEAGDLDGARKGFEAVVDELPQSLNAQFNLGVIAERQGRPDDARVAYEKVLLLDPAHVPAVVNLGVMYREQGRLDEAIALFQRALKTPGREYDASLLNSLSVTYRVAGKLDESEAAARRVLVRNKDNPGAYKNLAHVAYAREKYRLAELLAGNARKHSENDPALYNLLGMVYLKLDDRARALVQFQKAISLDAKFTPGYLNLGALALSYRDYVGAERSFGKAVELEPGSPDATLYLAWALDGQKGRDPKKGLAAGEAFEKVLATRSDLPEAVCGAGWAYASDRAGWQKAIAFLDRCKGLETTTDNDKQMITAKVQGLQNMLKAPPPEAAPATAEGEGGGAPADEAIGGGGAQPAQGAEGVAPGQGSDVAPAGNATGGAGAQPGQGTDAMPADGATGGAATQPEQGIGTTPEDDATGGSGSEPTPDDVPQGDASSGSGAPIAPAGEGTPAGK</sequence>
<dbReference type="PANTHER" id="PTHR12558">
    <property type="entry name" value="CELL DIVISION CYCLE 16,23,27"/>
    <property type="match status" value="1"/>
</dbReference>
<dbReference type="EMBL" id="BJVY01000002">
    <property type="protein sequence ID" value="GEL68892.1"/>
    <property type="molecule type" value="Genomic_DNA"/>
</dbReference>
<dbReference type="InterPro" id="IPR019734">
    <property type="entry name" value="TPR_rpt"/>
</dbReference>
<dbReference type="PANTHER" id="PTHR12558:SF13">
    <property type="entry name" value="CELL DIVISION CYCLE PROTEIN 27 HOMOLOG"/>
    <property type="match status" value="1"/>
</dbReference>
<evidence type="ECO:0000313" key="3">
    <source>
        <dbReference type="EMBL" id="GEL68892.1"/>
    </source>
</evidence>
<dbReference type="PROSITE" id="PS51257">
    <property type="entry name" value="PROKAR_LIPOPROTEIN"/>
    <property type="match status" value="1"/>
</dbReference>
<dbReference type="SUPFAM" id="SSF48452">
    <property type="entry name" value="TPR-like"/>
    <property type="match status" value="1"/>
</dbReference>
<feature type="repeat" description="TPR" evidence="1">
    <location>
        <begin position="246"/>
        <end position="279"/>
    </location>
</feature>
<reference evidence="3 6" key="2">
    <citation type="submission" date="2019-07" db="EMBL/GenBank/DDBJ databases">
        <title>Whole genome shotgun sequence of Myxococcus virescens NBRC 100334.</title>
        <authorList>
            <person name="Hosoyama A."/>
            <person name="Uohara A."/>
            <person name="Ohji S."/>
            <person name="Ichikawa N."/>
        </authorList>
    </citation>
    <scope>NUCLEOTIDE SEQUENCE [LARGE SCALE GENOMIC DNA]</scope>
    <source>
        <strain evidence="3 6">NBRC 100334</strain>
    </source>
</reference>
<feature type="region of interest" description="Disordered" evidence="2">
    <location>
        <begin position="42"/>
        <end position="75"/>
    </location>
</feature>
<dbReference type="PROSITE" id="PS50293">
    <property type="entry name" value="TPR_REGION"/>
    <property type="match status" value="1"/>
</dbReference>
<feature type="repeat" description="TPR" evidence="1">
    <location>
        <begin position="142"/>
        <end position="175"/>
    </location>
</feature>
<accession>A0A511H5U5</accession>